<evidence type="ECO:0000313" key="4">
    <source>
        <dbReference type="Proteomes" id="UP000251431"/>
    </source>
</evidence>
<evidence type="ECO:0000256" key="1">
    <source>
        <dbReference type="SAM" id="Phobius"/>
    </source>
</evidence>
<sequence length="331" mass="38056">MNEKDFIEIDIEEIEPIELSDWEKINIEKSVLRSSSTKKYVFKKWKWVSIVAMLTFIFTSSSIWLPVVANRVPIVQQLLNSNDNPQLQVFSDNASIINQIDESNGTSIELAEAFFDGTIVSVSYEMKHEQSIDEPPLFWKGDLEVNGNKLDVLSHQIVKKNEATWIGMFTARISDKVMDEKVNVQWRPQDFIGMENTTLVEGVWDFQLELTPTRAYSRKVNIPFGNDQYQLFYNQITEGKYITTLYFEGTLDWETEFLMVDIKDNLGNVYENVGTTTIKSGSGRVNGYVEVFIPDSTIRTLIITPTIRIVDEKTLERKELVPLPSINISLK</sequence>
<keyword evidence="1" id="KW-1133">Transmembrane helix</keyword>
<name>A0A2X1AAK1_9BACI</name>
<dbReference type="Gene3D" id="2.60.40.1640">
    <property type="entry name" value="Conserved domain protein"/>
    <property type="match status" value="1"/>
</dbReference>
<dbReference type="RefSeq" id="WP_112118076.1">
    <property type="nucleotide sequence ID" value="NZ_UAQE01000004.1"/>
</dbReference>
<reference evidence="3 4" key="1">
    <citation type="submission" date="2018-06" db="EMBL/GenBank/DDBJ databases">
        <authorList>
            <consortium name="Pathogen Informatics"/>
            <person name="Doyle S."/>
        </authorList>
    </citation>
    <scope>NUCLEOTIDE SEQUENCE [LARGE SCALE GENOMIC DNA]</scope>
    <source>
        <strain evidence="3 4">NCTC7582</strain>
    </source>
</reference>
<dbReference type="Pfam" id="PF13786">
    <property type="entry name" value="DUF4179"/>
    <property type="match status" value="1"/>
</dbReference>
<evidence type="ECO:0000259" key="2">
    <source>
        <dbReference type="Pfam" id="PF13786"/>
    </source>
</evidence>
<keyword evidence="1" id="KW-0812">Transmembrane</keyword>
<dbReference type="EMBL" id="UAQE01000004">
    <property type="protein sequence ID" value="SPU37822.1"/>
    <property type="molecule type" value="Genomic_DNA"/>
</dbReference>
<proteinExistence type="predicted"/>
<dbReference type="Gene3D" id="2.60.40.1630">
    <property type="entry name" value="bacillus anthracis domain"/>
    <property type="match status" value="1"/>
</dbReference>
<gene>
    <name evidence="3" type="ORF">NCTC7582_03765</name>
</gene>
<accession>A0A2X1AAK1</accession>
<dbReference type="Proteomes" id="UP000251431">
    <property type="component" value="Unassembled WGS sequence"/>
</dbReference>
<feature type="domain" description="DUF4179" evidence="2">
    <location>
        <begin position="43"/>
        <end position="127"/>
    </location>
</feature>
<evidence type="ECO:0000313" key="3">
    <source>
        <dbReference type="EMBL" id="SPU37822.1"/>
    </source>
</evidence>
<feature type="transmembrane region" description="Helical" evidence="1">
    <location>
        <begin position="47"/>
        <end position="67"/>
    </location>
</feature>
<keyword evidence="1" id="KW-0472">Membrane</keyword>
<protein>
    <submittedName>
        <fullName evidence="3">ECF-type sigma factor negative effector</fullName>
    </submittedName>
</protein>
<dbReference type="AlphaFoldDB" id="A0A2X1AAK1"/>
<dbReference type="InterPro" id="IPR025436">
    <property type="entry name" value="DUF4179"/>
</dbReference>
<organism evidence="3 4">
    <name type="scientific">Lysinibacillus capsici</name>
    <dbReference type="NCBI Taxonomy" id="2115968"/>
    <lineage>
        <taxon>Bacteria</taxon>
        <taxon>Bacillati</taxon>
        <taxon>Bacillota</taxon>
        <taxon>Bacilli</taxon>
        <taxon>Bacillales</taxon>
        <taxon>Bacillaceae</taxon>
        <taxon>Lysinibacillus</taxon>
    </lineage>
</organism>